<keyword evidence="2" id="KW-0540">Nuclease</keyword>
<proteinExistence type="inferred from homology"/>
<evidence type="ECO:0000256" key="6">
    <source>
        <dbReference type="ARBA" id="ARBA00038093"/>
    </source>
</evidence>
<evidence type="ECO:0000256" key="3">
    <source>
        <dbReference type="ARBA" id="ARBA00022723"/>
    </source>
</evidence>
<dbReference type="InterPro" id="IPR002716">
    <property type="entry name" value="PIN_dom"/>
</dbReference>
<dbReference type="EMBL" id="CAFBPD010000282">
    <property type="protein sequence ID" value="CAB5022616.1"/>
    <property type="molecule type" value="Genomic_DNA"/>
</dbReference>
<evidence type="ECO:0000256" key="5">
    <source>
        <dbReference type="ARBA" id="ARBA00022842"/>
    </source>
</evidence>
<evidence type="ECO:0000256" key="2">
    <source>
        <dbReference type="ARBA" id="ARBA00022722"/>
    </source>
</evidence>
<dbReference type="PANTHER" id="PTHR33653:SF1">
    <property type="entry name" value="RIBONUCLEASE VAPC2"/>
    <property type="match status" value="1"/>
</dbReference>
<sequence length="138" mass="14884">MIVLDTNVVSEIMQGAGSSPVLAWVIAQDADDLAITAVTVMEVADGIARMQPGRRRDQLAAQWDLLEGQWLGTFLPMGMQAARMTGAVSARRRCMGRPMSMADACIAGICLAHEARLATRKTRDFEGIGLALIDPWAI</sequence>
<comment type="cofactor">
    <cofactor evidence="1">
        <name>Mg(2+)</name>
        <dbReference type="ChEBI" id="CHEBI:18420"/>
    </cofactor>
</comment>
<dbReference type="CDD" id="cd18731">
    <property type="entry name" value="PIN_NgFitB-like"/>
    <property type="match status" value="1"/>
</dbReference>
<comment type="similarity">
    <text evidence="6">Belongs to the PINc/VapC protein family.</text>
</comment>
<feature type="domain" description="PIN" evidence="7">
    <location>
        <begin position="2"/>
        <end position="122"/>
    </location>
</feature>
<evidence type="ECO:0000313" key="8">
    <source>
        <dbReference type="EMBL" id="CAB5022616.1"/>
    </source>
</evidence>
<accession>A0A6J7R130</accession>
<dbReference type="Pfam" id="PF01850">
    <property type="entry name" value="PIN"/>
    <property type="match status" value="1"/>
</dbReference>
<dbReference type="GO" id="GO:0046872">
    <property type="term" value="F:metal ion binding"/>
    <property type="evidence" value="ECO:0007669"/>
    <property type="project" value="UniProtKB-KW"/>
</dbReference>
<name>A0A6J7R130_9ZZZZ</name>
<protein>
    <submittedName>
        <fullName evidence="8">Unannotated protein</fullName>
    </submittedName>
</protein>
<dbReference type="PANTHER" id="PTHR33653">
    <property type="entry name" value="RIBONUCLEASE VAPC2"/>
    <property type="match status" value="1"/>
</dbReference>
<organism evidence="8">
    <name type="scientific">freshwater metagenome</name>
    <dbReference type="NCBI Taxonomy" id="449393"/>
    <lineage>
        <taxon>unclassified sequences</taxon>
        <taxon>metagenomes</taxon>
        <taxon>ecological metagenomes</taxon>
    </lineage>
</organism>
<dbReference type="AlphaFoldDB" id="A0A6J7R130"/>
<evidence type="ECO:0000256" key="1">
    <source>
        <dbReference type="ARBA" id="ARBA00001946"/>
    </source>
</evidence>
<dbReference type="GO" id="GO:0004518">
    <property type="term" value="F:nuclease activity"/>
    <property type="evidence" value="ECO:0007669"/>
    <property type="project" value="UniProtKB-KW"/>
</dbReference>
<keyword evidence="3" id="KW-0479">Metal-binding</keyword>
<dbReference type="Gene3D" id="3.40.50.1010">
    <property type="entry name" value="5'-nuclease"/>
    <property type="match status" value="1"/>
</dbReference>
<dbReference type="InterPro" id="IPR050556">
    <property type="entry name" value="Type_II_TA_system_RNase"/>
</dbReference>
<dbReference type="InterPro" id="IPR029060">
    <property type="entry name" value="PIN-like_dom_sf"/>
</dbReference>
<evidence type="ECO:0000259" key="7">
    <source>
        <dbReference type="Pfam" id="PF01850"/>
    </source>
</evidence>
<keyword evidence="4" id="KW-0378">Hydrolase</keyword>
<reference evidence="8" key="1">
    <citation type="submission" date="2020-05" db="EMBL/GenBank/DDBJ databases">
        <authorList>
            <person name="Chiriac C."/>
            <person name="Salcher M."/>
            <person name="Ghai R."/>
            <person name="Kavagutti S V."/>
        </authorList>
    </citation>
    <scope>NUCLEOTIDE SEQUENCE</scope>
</reference>
<keyword evidence="5" id="KW-0460">Magnesium</keyword>
<dbReference type="SUPFAM" id="SSF88723">
    <property type="entry name" value="PIN domain-like"/>
    <property type="match status" value="1"/>
</dbReference>
<gene>
    <name evidence="8" type="ORF">UFOPK4061_01489</name>
</gene>
<evidence type="ECO:0000256" key="4">
    <source>
        <dbReference type="ARBA" id="ARBA00022801"/>
    </source>
</evidence>
<dbReference type="GO" id="GO:0016787">
    <property type="term" value="F:hydrolase activity"/>
    <property type="evidence" value="ECO:0007669"/>
    <property type="project" value="UniProtKB-KW"/>
</dbReference>